<protein>
    <submittedName>
        <fullName evidence="2">Uncharacterized protein</fullName>
    </submittedName>
</protein>
<organism evidence="2 3">
    <name type="scientific">Poecilia latipinna</name>
    <name type="common">sailfin molly</name>
    <dbReference type="NCBI Taxonomy" id="48699"/>
    <lineage>
        <taxon>Eukaryota</taxon>
        <taxon>Metazoa</taxon>
        <taxon>Chordata</taxon>
        <taxon>Craniata</taxon>
        <taxon>Vertebrata</taxon>
        <taxon>Euteleostomi</taxon>
        <taxon>Actinopterygii</taxon>
        <taxon>Neopterygii</taxon>
        <taxon>Teleostei</taxon>
        <taxon>Neoteleostei</taxon>
        <taxon>Acanthomorphata</taxon>
        <taxon>Ovalentaria</taxon>
        <taxon>Atherinomorphae</taxon>
        <taxon>Cyprinodontiformes</taxon>
        <taxon>Poeciliidae</taxon>
        <taxon>Poeciliinae</taxon>
        <taxon>Poecilia</taxon>
    </lineage>
</organism>
<keyword evidence="3" id="KW-1185">Reference proteome</keyword>
<sequence length="99" mass="10765">NPGSKEHAGAKPGGADVLSHPSNRFLFLADNSLTNTSIPHPYTSRLEGLGPFHQTLMHLLTRSMSCLQYFTQSYSSDIQTNSINSAILPLLLHGFPADN</sequence>
<accession>A0A3B3VST3</accession>
<dbReference type="AlphaFoldDB" id="A0A3B3VST3"/>
<evidence type="ECO:0000256" key="1">
    <source>
        <dbReference type="SAM" id="MobiDB-lite"/>
    </source>
</evidence>
<feature type="region of interest" description="Disordered" evidence="1">
    <location>
        <begin position="1"/>
        <end position="20"/>
    </location>
</feature>
<name>A0A3B3VST3_9TELE</name>
<dbReference type="Ensembl" id="ENSPLAT00000021299.1">
    <property type="protein sequence ID" value="ENSPLAP00000027879.1"/>
    <property type="gene ID" value="ENSPLAG00000016816.1"/>
</dbReference>
<evidence type="ECO:0000313" key="2">
    <source>
        <dbReference type="Ensembl" id="ENSPLAP00000027879.1"/>
    </source>
</evidence>
<evidence type="ECO:0000313" key="3">
    <source>
        <dbReference type="Proteomes" id="UP000261500"/>
    </source>
</evidence>
<proteinExistence type="predicted"/>
<dbReference type="Proteomes" id="UP000261500">
    <property type="component" value="Unplaced"/>
</dbReference>
<reference evidence="2" key="2">
    <citation type="submission" date="2025-09" db="UniProtKB">
        <authorList>
            <consortium name="Ensembl"/>
        </authorList>
    </citation>
    <scope>IDENTIFICATION</scope>
</reference>
<reference evidence="2" key="1">
    <citation type="submission" date="2025-08" db="UniProtKB">
        <authorList>
            <consortium name="Ensembl"/>
        </authorList>
    </citation>
    <scope>IDENTIFICATION</scope>
</reference>